<reference evidence="1 2" key="1">
    <citation type="submission" date="2020-06" db="EMBL/GenBank/DDBJ databases">
        <title>Description of novel acetic acid bacteria.</title>
        <authorList>
            <person name="Sombolestani A."/>
        </authorList>
    </citation>
    <scope>NUCLEOTIDE SEQUENCE [LARGE SCALE GENOMIC DNA]</scope>
    <source>
        <strain evidence="1 2">LMG 25</strain>
    </source>
</reference>
<dbReference type="AlphaFoldDB" id="A0A850PCP6"/>
<dbReference type="CDD" id="cd11586">
    <property type="entry name" value="VbhA_like"/>
    <property type="match status" value="1"/>
</dbReference>
<accession>A0A850PCP6</accession>
<dbReference type="EMBL" id="JABXXS010000137">
    <property type="protein sequence ID" value="NVN38781.1"/>
    <property type="molecule type" value="Genomic_DNA"/>
</dbReference>
<gene>
    <name evidence="1" type="ORF">HUK81_18315</name>
</gene>
<organism evidence="1 2">
    <name type="scientific">Komagataeibacter swingsii</name>
    <dbReference type="NCBI Taxonomy" id="215220"/>
    <lineage>
        <taxon>Bacteria</taxon>
        <taxon>Pseudomonadati</taxon>
        <taxon>Pseudomonadota</taxon>
        <taxon>Alphaproteobacteria</taxon>
        <taxon>Acetobacterales</taxon>
        <taxon>Acetobacteraceae</taxon>
        <taxon>Komagataeibacter</taxon>
    </lineage>
</organism>
<evidence type="ECO:0000313" key="1">
    <source>
        <dbReference type="EMBL" id="NVN38781.1"/>
    </source>
</evidence>
<sequence length="103" mass="11121">MVRLSTNASGQCYPRSLTTQNATVVLGNYIQQADHILAGMFTRNPDVTGITFPAPHGRAAHTATPDDPHVLPHDRALTAIMDARQRGEITADEMIAQIRQAGS</sequence>
<comment type="caution">
    <text evidence="1">The sequence shown here is derived from an EMBL/GenBank/DDBJ whole genome shotgun (WGS) entry which is preliminary data.</text>
</comment>
<dbReference type="Proteomes" id="UP000522590">
    <property type="component" value="Unassembled WGS sequence"/>
</dbReference>
<name>A0A850PCP6_9PROT</name>
<evidence type="ECO:0000313" key="2">
    <source>
        <dbReference type="Proteomes" id="UP000522590"/>
    </source>
</evidence>
<protein>
    <submittedName>
        <fullName evidence="1">Uncharacterized protein</fullName>
    </submittedName>
</protein>
<proteinExistence type="predicted"/>
<dbReference type="InterPro" id="IPR033788">
    <property type="entry name" value="VbhA-like"/>
</dbReference>